<dbReference type="InterPro" id="IPR000073">
    <property type="entry name" value="AB_hydrolase_1"/>
</dbReference>
<feature type="domain" description="AB hydrolase-1" evidence="1">
    <location>
        <begin position="20"/>
        <end position="251"/>
    </location>
</feature>
<dbReference type="PANTHER" id="PTHR43798">
    <property type="entry name" value="MONOACYLGLYCEROL LIPASE"/>
    <property type="match status" value="1"/>
</dbReference>
<evidence type="ECO:0000259" key="1">
    <source>
        <dbReference type="Pfam" id="PF12697"/>
    </source>
</evidence>
<dbReference type="InterPro" id="IPR050266">
    <property type="entry name" value="AB_hydrolase_sf"/>
</dbReference>
<protein>
    <submittedName>
        <fullName evidence="2">Alpha/beta hydrolase</fullName>
    </submittedName>
</protein>
<dbReference type="Proteomes" id="UP000316639">
    <property type="component" value="Unassembled WGS sequence"/>
</dbReference>
<dbReference type="GO" id="GO:0016787">
    <property type="term" value="F:hydrolase activity"/>
    <property type="evidence" value="ECO:0007669"/>
    <property type="project" value="UniProtKB-KW"/>
</dbReference>
<evidence type="ECO:0000313" key="3">
    <source>
        <dbReference type="Proteomes" id="UP000316639"/>
    </source>
</evidence>
<dbReference type="SUPFAM" id="SSF53474">
    <property type="entry name" value="alpha/beta-Hydrolases"/>
    <property type="match status" value="1"/>
</dbReference>
<accession>A0A563F0N8</accession>
<dbReference type="InterPro" id="IPR029058">
    <property type="entry name" value="AB_hydrolase_fold"/>
</dbReference>
<dbReference type="PANTHER" id="PTHR43798:SF33">
    <property type="entry name" value="HYDROLASE, PUTATIVE (AFU_ORTHOLOGUE AFUA_2G14860)-RELATED"/>
    <property type="match status" value="1"/>
</dbReference>
<proteinExistence type="predicted"/>
<dbReference type="Gene3D" id="3.40.50.1820">
    <property type="entry name" value="alpha/beta hydrolase"/>
    <property type="match status" value="1"/>
</dbReference>
<reference evidence="2 3" key="1">
    <citation type="submission" date="2019-07" db="EMBL/GenBank/DDBJ databases">
        <title>Lentzea xizangensis sp. nov., isolated from Qinghai-Tibetan Plateau Soils.</title>
        <authorList>
            <person name="Huang J."/>
        </authorList>
    </citation>
    <scope>NUCLEOTIDE SEQUENCE [LARGE SCALE GENOMIC DNA]</scope>
    <source>
        <strain evidence="2 3">FXJ1.1311</strain>
    </source>
</reference>
<keyword evidence="3" id="KW-1185">Reference proteome</keyword>
<dbReference type="AlphaFoldDB" id="A0A563F0N8"/>
<gene>
    <name evidence="2" type="ORF">FKR81_04960</name>
</gene>
<dbReference type="Pfam" id="PF12697">
    <property type="entry name" value="Abhydrolase_6"/>
    <property type="match status" value="1"/>
</dbReference>
<evidence type="ECO:0000313" key="2">
    <source>
        <dbReference type="EMBL" id="TWP53321.1"/>
    </source>
</evidence>
<dbReference type="OrthoDB" id="27092at2"/>
<dbReference type="EMBL" id="VOBR01000003">
    <property type="protein sequence ID" value="TWP53321.1"/>
    <property type="molecule type" value="Genomic_DNA"/>
</dbReference>
<comment type="caution">
    <text evidence="2">The sequence shown here is derived from an EMBL/GenBank/DDBJ whole genome shotgun (WGS) entry which is preliminary data.</text>
</comment>
<organism evidence="2 3">
    <name type="scientific">Lentzea tibetensis</name>
    <dbReference type="NCBI Taxonomy" id="2591470"/>
    <lineage>
        <taxon>Bacteria</taxon>
        <taxon>Bacillati</taxon>
        <taxon>Actinomycetota</taxon>
        <taxon>Actinomycetes</taxon>
        <taxon>Pseudonocardiales</taxon>
        <taxon>Pseudonocardiaceae</taxon>
        <taxon>Lentzea</taxon>
    </lineage>
</organism>
<keyword evidence="2" id="KW-0378">Hydrolase</keyword>
<dbReference type="GO" id="GO:0016020">
    <property type="term" value="C:membrane"/>
    <property type="evidence" value="ECO:0007669"/>
    <property type="project" value="TreeGrafter"/>
</dbReference>
<name>A0A563F0N8_9PSEU</name>
<sequence>MRTRPVPRCRSPQYGRGVDFVIAHGVQTTADHWAEVARRLPGRVLVPNRRGRADSPPIGPDYELRTEVDDLHRVLDTTEHPFLVGHSYGGLIALLAAAERDDLTALVLYEPVVPVDGPFAREPLKAITEALDAGDRDKAFEIVSIELIGDSPRYAEAFRTRNPVGWSAMLELIDSTRAEIEALDRFRYDPAVLEKITVPTTVLLGERTDRPELVYGRAARSLTREIEGAELVMLPDQGHIAHLTAPDLLADTITKFIQHR</sequence>